<comment type="caution">
    <text evidence="1">The sequence shown here is derived from an EMBL/GenBank/DDBJ whole genome shotgun (WGS) entry which is preliminary data.</text>
</comment>
<dbReference type="EMBL" id="JADBEC010000002">
    <property type="protein sequence ID" value="MBE1508930.1"/>
    <property type="molecule type" value="Genomic_DNA"/>
</dbReference>
<keyword evidence="2" id="KW-1185">Reference proteome</keyword>
<sequence>MSVIGSGKLQHAAAAAMDDLDELMALARMITYAKALAEDLKIELGAQSLDMALTAVTRELRRATDADLPGLEPLPANMNIELH</sequence>
<dbReference type="RefSeq" id="WP_192732451.1">
    <property type="nucleotide sequence ID" value="NZ_BAAAVL010000004.1"/>
</dbReference>
<evidence type="ECO:0000313" key="1">
    <source>
        <dbReference type="EMBL" id="MBE1508930.1"/>
    </source>
</evidence>
<accession>A0ABR9J0P6</accession>
<gene>
    <name evidence="1" type="ORF">H4W29_006175</name>
</gene>
<evidence type="ECO:0000313" key="2">
    <source>
        <dbReference type="Proteomes" id="UP000620262"/>
    </source>
</evidence>
<protein>
    <submittedName>
        <fullName evidence="1">Uncharacterized protein</fullName>
    </submittedName>
</protein>
<name>A0ABR9J0P6_RHIVS</name>
<organism evidence="1 2">
    <name type="scientific">Rhizobium viscosum</name>
    <name type="common">Arthrobacter viscosus</name>
    <dbReference type="NCBI Taxonomy" id="1673"/>
    <lineage>
        <taxon>Bacteria</taxon>
        <taxon>Pseudomonadati</taxon>
        <taxon>Pseudomonadota</taxon>
        <taxon>Alphaproteobacteria</taxon>
        <taxon>Hyphomicrobiales</taxon>
        <taxon>Rhizobiaceae</taxon>
        <taxon>Rhizobium/Agrobacterium group</taxon>
        <taxon>Rhizobium</taxon>
    </lineage>
</organism>
<dbReference type="Proteomes" id="UP000620262">
    <property type="component" value="Unassembled WGS sequence"/>
</dbReference>
<proteinExistence type="predicted"/>
<reference evidence="1 2" key="1">
    <citation type="submission" date="2020-10" db="EMBL/GenBank/DDBJ databases">
        <title>Sequencing the genomes of 1000 actinobacteria strains.</title>
        <authorList>
            <person name="Klenk H.-P."/>
        </authorList>
    </citation>
    <scope>NUCLEOTIDE SEQUENCE [LARGE SCALE GENOMIC DNA]</scope>
    <source>
        <strain evidence="1 2">DSM 7307</strain>
    </source>
</reference>